<dbReference type="InterPro" id="IPR051161">
    <property type="entry name" value="Mannose-6P_isomerase_type2"/>
</dbReference>
<evidence type="ECO:0000313" key="3">
    <source>
        <dbReference type="EMBL" id="USR78982.1"/>
    </source>
</evidence>
<name>A0ABY5AG12_9ACTO</name>
<dbReference type="PANTHER" id="PTHR46390:SF1">
    <property type="entry name" value="MANNOSE-1-PHOSPHATE GUANYLYLTRANSFERASE"/>
    <property type="match status" value="1"/>
</dbReference>
<keyword evidence="3" id="KW-0548">Nucleotidyltransferase</keyword>
<keyword evidence="4" id="KW-1185">Reference proteome</keyword>
<dbReference type="Pfam" id="PF00483">
    <property type="entry name" value="NTP_transferase"/>
    <property type="match status" value="1"/>
</dbReference>
<dbReference type="InterPro" id="IPR049577">
    <property type="entry name" value="GMPP_N"/>
</dbReference>
<dbReference type="CDD" id="cd02509">
    <property type="entry name" value="GDP-M1P_Guanylyltransferase"/>
    <property type="match status" value="1"/>
</dbReference>
<dbReference type="InterPro" id="IPR054566">
    <property type="entry name" value="ManC/GMP-like_b-helix"/>
</dbReference>
<dbReference type="Pfam" id="PF22640">
    <property type="entry name" value="ManC_GMP_beta-helix"/>
    <property type="match status" value="1"/>
</dbReference>
<dbReference type="GO" id="GO:0016779">
    <property type="term" value="F:nucleotidyltransferase activity"/>
    <property type="evidence" value="ECO:0007669"/>
    <property type="project" value="UniProtKB-KW"/>
</dbReference>
<feature type="domain" description="MannoseP isomerase/GMP-like beta-helix" evidence="2">
    <location>
        <begin position="315"/>
        <end position="365"/>
    </location>
</feature>
<dbReference type="PANTHER" id="PTHR46390">
    <property type="entry name" value="MANNOSE-1-PHOSPHATE GUANYLYLTRANSFERASE"/>
    <property type="match status" value="1"/>
</dbReference>
<evidence type="ECO:0000313" key="4">
    <source>
        <dbReference type="Proteomes" id="UP001056109"/>
    </source>
</evidence>
<evidence type="ECO:0000259" key="1">
    <source>
        <dbReference type="Pfam" id="PF00483"/>
    </source>
</evidence>
<feature type="domain" description="Nucleotidyl transferase" evidence="1">
    <location>
        <begin position="10"/>
        <end position="287"/>
    </location>
</feature>
<dbReference type="EMBL" id="CP099547">
    <property type="protein sequence ID" value="USR78982.1"/>
    <property type="molecule type" value="Genomic_DNA"/>
</dbReference>
<keyword evidence="3" id="KW-0808">Transferase</keyword>
<dbReference type="InterPro" id="IPR005835">
    <property type="entry name" value="NTP_transferase_dom"/>
</dbReference>
<dbReference type="SUPFAM" id="SSF53448">
    <property type="entry name" value="Nucleotide-diphospho-sugar transferases"/>
    <property type="match status" value="1"/>
</dbReference>
<dbReference type="RefSeq" id="WP_252672846.1">
    <property type="nucleotide sequence ID" value="NZ_CP099547.1"/>
</dbReference>
<dbReference type="Gene3D" id="3.90.550.10">
    <property type="entry name" value="Spore Coat Polysaccharide Biosynthesis Protein SpsA, Chain A"/>
    <property type="match status" value="1"/>
</dbReference>
<dbReference type="InterPro" id="IPR029044">
    <property type="entry name" value="Nucleotide-diphossugar_trans"/>
</dbReference>
<reference evidence="3" key="1">
    <citation type="submission" date="2022-06" db="EMBL/GenBank/DDBJ databases">
        <title>Complete Genome Sequence of Arcanobacterium pinnipediorum strain DSM 28752 isolated from a harbour seal.</title>
        <authorList>
            <person name="Borowiak M."/>
            <person name="Kreitlow A."/>
            <person name="Alssahen M."/>
            <person name="Malorny B."/>
            <person name="Laemmler C."/>
            <person name="Prenger-Berninghoff E."/>
            <person name="Siebert U."/>
            <person name="Ploetz M."/>
            <person name="Abdulmawjood A."/>
        </authorList>
    </citation>
    <scope>NUCLEOTIDE SEQUENCE</scope>
    <source>
        <strain evidence="3">DSM 28752</strain>
    </source>
</reference>
<accession>A0ABY5AG12</accession>
<organism evidence="3 4">
    <name type="scientific">Arcanobacterium pinnipediorum</name>
    <dbReference type="NCBI Taxonomy" id="1503041"/>
    <lineage>
        <taxon>Bacteria</taxon>
        <taxon>Bacillati</taxon>
        <taxon>Actinomycetota</taxon>
        <taxon>Actinomycetes</taxon>
        <taxon>Actinomycetales</taxon>
        <taxon>Actinomycetaceae</taxon>
        <taxon>Arcanobacterium</taxon>
    </lineage>
</organism>
<proteinExistence type="predicted"/>
<protein>
    <submittedName>
        <fullName evidence="3">Mannose-1-phosphate guanylyltransferase</fullName>
    </submittedName>
</protein>
<evidence type="ECO:0000259" key="2">
    <source>
        <dbReference type="Pfam" id="PF22640"/>
    </source>
</evidence>
<dbReference type="Proteomes" id="UP001056109">
    <property type="component" value="Chromosome"/>
</dbReference>
<sequence>MKVGLKDFHAIIPAGGAGTRLWPVSRASSPKFLKDVTGAGSSLLQQTVARLTPLTGENIMVVSGVAHMPAVVRQLPQLGEQQFVAEPSPRDSMAAIGLATAIIRQRHGDVVVGSFAADHLIGAPEAFRSVVVRAVDAAREGYVSTIGIEPNSPATGFGYIRATDPLSAVPGAYGVSEFLEKPDLDTAAKYVASGTYFWNAGMFVARADVLLGALAKYQPELYAGIMAIAREWDTPNRASILDSVWPTVHKIAIDHAIAEPLAADGGIAVVPASMGWTDVGDFAAVNEILHGNRESSDGSGIVSHRSEGGAQQPVFSVDSDNCTVFTYDRPIALVGMKDVVVVDTADVVLVTSVAGAQKVKDIVDQVHAADLDHLL</sequence>
<gene>
    <name evidence="3" type="ORF">NG665_06205</name>
</gene>
<dbReference type="SUPFAM" id="SSF159283">
    <property type="entry name" value="Guanosine diphospho-D-mannose pyrophosphorylase/mannose-6-phosphate isomerase linker domain"/>
    <property type="match status" value="1"/>
</dbReference>